<reference evidence="1" key="1">
    <citation type="submission" date="2018-02" db="EMBL/GenBank/DDBJ databases">
        <title>Rhizophora mucronata_Transcriptome.</title>
        <authorList>
            <person name="Meera S.P."/>
            <person name="Sreeshan A."/>
            <person name="Augustine A."/>
        </authorList>
    </citation>
    <scope>NUCLEOTIDE SEQUENCE</scope>
    <source>
        <tissue evidence="1">Leaf</tissue>
    </source>
</reference>
<evidence type="ECO:0000313" key="1">
    <source>
        <dbReference type="EMBL" id="MBX58268.1"/>
    </source>
</evidence>
<dbReference type="AlphaFoldDB" id="A0A2P2PU41"/>
<accession>A0A2P2PU41</accession>
<protein>
    <submittedName>
        <fullName evidence="1">Uncharacterized protein</fullName>
    </submittedName>
</protein>
<dbReference type="EMBL" id="GGEC01077784">
    <property type="protein sequence ID" value="MBX58268.1"/>
    <property type="molecule type" value="Transcribed_RNA"/>
</dbReference>
<proteinExistence type="predicted"/>
<name>A0A2P2PU41_RHIMU</name>
<sequence length="50" mass="5383">MGMDFKAFFIRTGCSARLEGVGEGGLVVTIWVGEHLIINEEAISRGRGVC</sequence>
<organism evidence="1">
    <name type="scientific">Rhizophora mucronata</name>
    <name type="common">Asiatic mangrove</name>
    <dbReference type="NCBI Taxonomy" id="61149"/>
    <lineage>
        <taxon>Eukaryota</taxon>
        <taxon>Viridiplantae</taxon>
        <taxon>Streptophyta</taxon>
        <taxon>Embryophyta</taxon>
        <taxon>Tracheophyta</taxon>
        <taxon>Spermatophyta</taxon>
        <taxon>Magnoliopsida</taxon>
        <taxon>eudicotyledons</taxon>
        <taxon>Gunneridae</taxon>
        <taxon>Pentapetalae</taxon>
        <taxon>rosids</taxon>
        <taxon>fabids</taxon>
        <taxon>Malpighiales</taxon>
        <taxon>Rhizophoraceae</taxon>
        <taxon>Rhizophora</taxon>
    </lineage>
</organism>